<evidence type="ECO:0000313" key="8">
    <source>
        <dbReference type="Proteomes" id="UP000886750"/>
    </source>
</evidence>
<organism evidence="7 8">
    <name type="scientific">Candidatus Borkfalkia excrementigallinarum</name>
    <dbReference type="NCBI Taxonomy" id="2838506"/>
    <lineage>
        <taxon>Bacteria</taxon>
        <taxon>Bacillati</taxon>
        <taxon>Bacillota</taxon>
        <taxon>Clostridia</taxon>
        <taxon>Christensenellales</taxon>
        <taxon>Christensenellaceae</taxon>
        <taxon>Candidatus Borkfalkia</taxon>
    </lineage>
</organism>
<feature type="transmembrane region" description="Helical" evidence="6">
    <location>
        <begin position="347"/>
        <end position="367"/>
    </location>
</feature>
<feature type="transmembrane region" description="Helical" evidence="6">
    <location>
        <begin position="379"/>
        <end position="402"/>
    </location>
</feature>
<keyword evidence="2" id="KW-1003">Cell membrane</keyword>
<dbReference type="Proteomes" id="UP000886750">
    <property type="component" value="Unassembled WGS sequence"/>
</dbReference>
<dbReference type="InterPro" id="IPR002797">
    <property type="entry name" value="Polysacc_synth"/>
</dbReference>
<evidence type="ECO:0000256" key="2">
    <source>
        <dbReference type="ARBA" id="ARBA00022475"/>
    </source>
</evidence>
<reference evidence="7" key="1">
    <citation type="journal article" date="2021" name="PeerJ">
        <title>Extensive microbial diversity within the chicken gut microbiome revealed by metagenomics and culture.</title>
        <authorList>
            <person name="Gilroy R."/>
            <person name="Ravi A."/>
            <person name="Getino M."/>
            <person name="Pursley I."/>
            <person name="Horton D.L."/>
            <person name="Alikhan N.F."/>
            <person name="Baker D."/>
            <person name="Gharbi K."/>
            <person name="Hall N."/>
            <person name="Watson M."/>
            <person name="Adriaenssens E.M."/>
            <person name="Foster-Nyarko E."/>
            <person name="Jarju S."/>
            <person name="Secka A."/>
            <person name="Antonio M."/>
            <person name="Oren A."/>
            <person name="Chaudhuri R.R."/>
            <person name="La Ragione R."/>
            <person name="Hildebrand F."/>
            <person name="Pallen M.J."/>
        </authorList>
    </citation>
    <scope>NUCLEOTIDE SEQUENCE</scope>
    <source>
        <strain evidence="7">1345</strain>
    </source>
</reference>
<evidence type="ECO:0000256" key="1">
    <source>
        <dbReference type="ARBA" id="ARBA00004651"/>
    </source>
</evidence>
<feature type="transmembrane region" description="Helical" evidence="6">
    <location>
        <begin position="87"/>
        <end position="108"/>
    </location>
</feature>
<protein>
    <submittedName>
        <fullName evidence="7">Polysaccharide biosynthesis protein</fullName>
    </submittedName>
</protein>
<dbReference type="Pfam" id="PF01943">
    <property type="entry name" value="Polysacc_synt"/>
    <property type="match status" value="1"/>
</dbReference>
<evidence type="ECO:0000256" key="4">
    <source>
        <dbReference type="ARBA" id="ARBA00022989"/>
    </source>
</evidence>
<evidence type="ECO:0000256" key="6">
    <source>
        <dbReference type="SAM" id="Phobius"/>
    </source>
</evidence>
<keyword evidence="5 6" id="KW-0472">Membrane</keyword>
<feature type="transmembrane region" description="Helical" evidence="6">
    <location>
        <begin position="12"/>
        <end position="30"/>
    </location>
</feature>
<name>A0A9D2CSR1_9FIRM</name>
<dbReference type="InterPro" id="IPR050833">
    <property type="entry name" value="Poly_Biosynth_Transport"/>
</dbReference>
<dbReference type="EMBL" id="DXCQ01000034">
    <property type="protein sequence ID" value="HIY96931.1"/>
    <property type="molecule type" value="Genomic_DNA"/>
</dbReference>
<accession>A0A9D2CSR1</accession>
<keyword evidence="3 6" id="KW-0812">Transmembrane</keyword>
<dbReference type="GO" id="GO:0005886">
    <property type="term" value="C:plasma membrane"/>
    <property type="evidence" value="ECO:0007669"/>
    <property type="project" value="UniProtKB-SubCell"/>
</dbReference>
<feature type="transmembrane region" description="Helical" evidence="6">
    <location>
        <begin position="179"/>
        <end position="203"/>
    </location>
</feature>
<dbReference type="PANTHER" id="PTHR30250">
    <property type="entry name" value="PST FAMILY PREDICTED COLANIC ACID TRANSPORTER"/>
    <property type="match status" value="1"/>
</dbReference>
<sequence>MKAQSFIKGAAVISIGGIIAKILGACYRIPLTNFLGGEGMGVYQMVFPLYTLLLTVSATGIPSGLARLVSHAEAQGKSSRAILKKSLRLFSLAGLAGSAVMFLLAVPMSAAQGEPGAVSAYHMLAPSVFFVSVLSCFRGWFQGRNNFVPTAVSEIVEQAVKIAFGLFFAYTYRENIERAVAYTLLSVTLSELAACALMLAVVPRERKPLYPRRDLPRAGTLLRITVPVTVAAGILPLSNIIDSILIVNIIGRYADNATVLYGLYSGGAATLINLPVSVCYGLAAASVPAVAALYAKGKAPQAEERIAFALKCTLFLALPAAAFLFLFPAQVSSFIFRSLPAEEGAQLAALVRALAFGAVLLSAVQTLSACLTGRGKPKIAALSMGISVAVKLALEAVLLQFPQISIRGAAYASIACYSVALIFNLVYSIRERKNRLRLYGDALKFSLMSALAVAAAYPLRAHVLAAGAIAVAVYIACAVLGRAFSGEELQFTRRKKHDNGRRIGV</sequence>
<dbReference type="AlphaFoldDB" id="A0A9D2CSR1"/>
<dbReference type="CDD" id="cd13124">
    <property type="entry name" value="MATE_SpoVB_like"/>
    <property type="match status" value="1"/>
</dbReference>
<dbReference type="PANTHER" id="PTHR30250:SF21">
    <property type="entry name" value="LIPID II FLIPPASE MURJ"/>
    <property type="match status" value="1"/>
</dbReference>
<feature type="transmembrane region" description="Helical" evidence="6">
    <location>
        <begin position="120"/>
        <end position="140"/>
    </location>
</feature>
<feature type="transmembrane region" description="Helical" evidence="6">
    <location>
        <begin position="438"/>
        <end position="457"/>
    </location>
</feature>
<dbReference type="InterPro" id="IPR024923">
    <property type="entry name" value="PG_synth_SpoVB"/>
</dbReference>
<comment type="caution">
    <text evidence="7">The sequence shown here is derived from an EMBL/GenBank/DDBJ whole genome shotgun (WGS) entry which is preliminary data.</text>
</comment>
<proteinExistence type="predicted"/>
<dbReference type="PIRSF" id="PIRSF038958">
    <property type="entry name" value="PG_synth_SpoVB"/>
    <property type="match status" value="1"/>
</dbReference>
<feature type="transmembrane region" description="Helical" evidence="6">
    <location>
        <begin position="42"/>
        <end position="66"/>
    </location>
</feature>
<feature type="transmembrane region" description="Helical" evidence="6">
    <location>
        <begin position="306"/>
        <end position="327"/>
    </location>
</feature>
<evidence type="ECO:0000313" key="7">
    <source>
        <dbReference type="EMBL" id="HIY96931.1"/>
    </source>
</evidence>
<reference evidence="7" key="2">
    <citation type="submission" date="2021-04" db="EMBL/GenBank/DDBJ databases">
        <authorList>
            <person name="Gilroy R."/>
        </authorList>
    </citation>
    <scope>NUCLEOTIDE SEQUENCE</scope>
    <source>
        <strain evidence="7">1345</strain>
    </source>
</reference>
<feature type="transmembrane region" description="Helical" evidence="6">
    <location>
        <begin position="271"/>
        <end position="294"/>
    </location>
</feature>
<feature type="transmembrane region" description="Helical" evidence="6">
    <location>
        <begin position="463"/>
        <end position="485"/>
    </location>
</feature>
<gene>
    <name evidence="7" type="ORF">H9729_04515</name>
</gene>
<comment type="subcellular location">
    <subcellularLocation>
        <location evidence="1">Cell membrane</location>
        <topology evidence="1">Multi-pass membrane protein</topology>
    </subcellularLocation>
</comment>
<feature type="transmembrane region" description="Helical" evidence="6">
    <location>
        <begin position="408"/>
        <end position="426"/>
    </location>
</feature>
<keyword evidence="4 6" id="KW-1133">Transmembrane helix</keyword>
<evidence type="ECO:0000256" key="3">
    <source>
        <dbReference type="ARBA" id="ARBA00022692"/>
    </source>
</evidence>
<evidence type="ECO:0000256" key="5">
    <source>
        <dbReference type="ARBA" id="ARBA00023136"/>
    </source>
</evidence>